<name>A0A0N8RP58_9PSED</name>
<organism evidence="2 3">
    <name type="scientific">Pseudomonas syringae pv. helianthi</name>
    <dbReference type="NCBI Taxonomy" id="251654"/>
    <lineage>
        <taxon>Bacteria</taxon>
        <taxon>Pseudomonadati</taxon>
        <taxon>Pseudomonadota</taxon>
        <taxon>Gammaproteobacteria</taxon>
        <taxon>Pseudomonadales</taxon>
        <taxon>Pseudomonadaceae</taxon>
        <taxon>Pseudomonas</taxon>
    </lineage>
</organism>
<comment type="caution">
    <text evidence="2">The sequence shown here is derived from an EMBL/GenBank/DDBJ whole genome shotgun (WGS) entry which is preliminary data.</text>
</comment>
<dbReference type="AlphaFoldDB" id="A0A0N8RP58"/>
<dbReference type="Proteomes" id="UP000050557">
    <property type="component" value="Unassembled WGS sequence"/>
</dbReference>
<dbReference type="EMBL" id="LJQM01000065">
    <property type="protein sequence ID" value="KPX47471.1"/>
    <property type="molecule type" value="Genomic_DNA"/>
</dbReference>
<protein>
    <recommendedName>
        <fullName evidence="1">Bacterial CdiA-CT RNAse A domain-containing protein</fullName>
    </recommendedName>
</protein>
<dbReference type="InterPro" id="IPR041436">
    <property type="entry name" value="RNAse_A_bac"/>
</dbReference>
<reference evidence="2 3" key="1">
    <citation type="submission" date="2015-09" db="EMBL/GenBank/DDBJ databases">
        <title>Genome announcement of multiple Pseudomonas syringae strains.</title>
        <authorList>
            <person name="Thakur S."/>
            <person name="Wang P.W."/>
            <person name="Gong Y."/>
            <person name="Weir B.S."/>
            <person name="Guttman D.S."/>
        </authorList>
    </citation>
    <scope>NUCLEOTIDE SEQUENCE [LARGE SCALE GENOMIC DNA]</scope>
    <source>
        <strain evidence="2 3">ICMP4531</strain>
    </source>
</reference>
<gene>
    <name evidence="2" type="ORF">ALO68_101261</name>
</gene>
<proteinExistence type="predicted"/>
<dbReference type="PATRIC" id="fig|251654.3.peg.374"/>
<accession>A0A0N8RP58</accession>
<evidence type="ECO:0000313" key="2">
    <source>
        <dbReference type="EMBL" id="KPX47471.1"/>
    </source>
</evidence>
<sequence length="281" mass="30951">MSDDGSFRVILNFAQMAAILAHESLTPAEIMSNRIFGSLRLVGGIIELAGSGVLCALPEPTMISKVGCVAMGVHASDQLSAASTQIVTGKQTDSYAFKAGMTAAEALGASRETGQVIGLATEFVVPLTTASMYNAFRVSSIRAGRMTIEVSEKPKNLPRKDPGGHTRRDHFQKDIFGLQQRFKKVRSATVMSTFEKMDIAEWAVSQTLKANRLRILMYSKTQFIRKSNRLVLDFDAKQEVGWGIYRSAPDIPVAMTKVRVIIEFVEFNHMPRYILTAFPIP</sequence>
<evidence type="ECO:0000259" key="1">
    <source>
        <dbReference type="Pfam" id="PF18431"/>
    </source>
</evidence>
<dbReference type="RefSeq" id="WP_054985182.1">
    <property type="nucleotide sequence ID" value="NZ_CP092918.1"/>
</dbReference>
<dbReference type="Pfam" id="PF18431">
    <property type="entry name" value="RNAse_A_bac"/>
    <property type="match status" value="1"/>
</dbReference>
<feature type="domain" description="Bacterial CdiA-CT RNAse A" evidence="1">
    <location>
        <begin position="164"/>
        <end position="279"/>
    </location>
</feature>
<evidence type="ECO:0000313" key="3">
    <source>
        <dbReference type="Proteomes" id="UP000050557"/>
    </source>
</evidence>